<evidence type="ECO:0000256" key="7">
    <source>
        <dbReference type="HAMAP-Rule" id="MF_00503"/>
    </source>
</evidence>
<evidence type="ECO:0000256" key="1">
    <source>
        <dbReference type="ARBA" id="ARBA00010605"/>
    </source>
</evidence>
<evidence type="ECO:0000256" key="8">
    <source>
        <dbReference type="SAM" id="Coils"/>
    </source>
</evidence>
<dbReference type="SUPFAM" id="SSF55653">
    <property type="entry name" value="Ribosomal protein L9 C-domain"/>
    <property type="match status" value="1"/>
</dbReference>
<keyword evidence="8" id="KW-0175">Coiled coil</keyword>
<keyword evidence="4 7" id="KW-0689">Ribosomal protein</keyword>
<dbReference type="NCBIfam" id="TIGR00158">
    <property type="entry name" value="L9"/>
    <property type="match status" value="1"/>
</dbReference>
<dbReference type="Pfam" id="PF03948">
    <property type="entry name" value="Ribosomal_L9_C"/>
    <property type="match status" value="1"/>
</dbReference>
<gene>
    <name evidence="7 10" type="primary">rplI</name>
    <name evidence="10" type="ORF">G5B40_03185</name>
</gene>
<comment type="similarity">
    <text evidence="1 7">Belongs to the bacterial ribosomal protein bL9 family.</text>
</comment>
<dbReference type="Gene3D" id="3.40.5.10">
    <property type="entry name" value="Ribosomal protein L9, N-terminal domain"/>
    <property type="match status" value="1"/>
</dbReference>
<dbReference type="InterPro" id="IPR020070">
    <property type="entry name" value="Ribosomal_bL9_N"/>
</dbReference>
<evidence type="ECO:0000256" key="4">
    <source>
        <dbReference type="ARBA" id="ARBA00022980"/>
    </source>
</evidence>
<reference evidence="10 11" key="1">
    <citation type="submission" date="2020-02" db="EMBL/GenBank/DDBJ databases">
        <title>complete genome sequence of Rhodobacteraceae bacterium.</title>
        <authorList>
            <person name="Park J."/>
            <person name="Kim Y.-S."/>
            <person name="Kim K.-H."/>
        </authorList>
    </citation>
    <scope>NUCLEOTIDE SEQUENCE [LARGE SCALE GENOMIC DNA]</scope>
    <source>
        <strain evidence="10 11">RR4-56</strain>
    </source>
</reference>
<dbReference type="AlphaFoldDB" id="A0A7L5BXA7"/>
<dbReference type="GO" id="GO:0019843">
    <property type="term" value="F:rRNA binding"/>
    <property type="evidence" value="ECO:0007669"/>
    <property type="project" value="UniProtKB-UniRule"/>
</dbReference>
<evidence type="ECO:0000256" key="6">
    <source>
        <dbReference type="ARBA" id="ARBA00035292"/>
    </source>
</evidence>
<evidence type="ECO:0000256" key="3">
    <source>
        <dbReference type="ARBA" id="ARBA00022884"/>
    </source>
</evidence>
<dbReference type="InterPro" id="IPR000244">
    <property type="entry name" value="Ribosomal_bL9"/>
</dbReference>
<accession>A0A7L5BXA7</accession>
<feature type="domain" description="Ribosomal protein L9" evidence="9">
    <location>
        <begin position="13"/>
        <end position="40"/>
    </location>
</feature>
<dbReference type="PANTHER" id="PTHR21368">
    <property type="entry name" value="50S RIBOSOMAL PROTEIN L9"/>
    <property type="match status" value="1"/>
</dbReference>
<dbReference type="Pfam" id="PF01281">
    <property type="entry name" value="Ribosomal_L9_N"/>
    <property type="match status" value="1"/>
</dbReference>
<dbReference type="HAMAP" id="MF_00503">
    <property type="entry name" value="Ribosomal_bL9"/>
    <property type="match status" value="1"/>
</dbReference>
<dbReference type="Gene3D" id="3.10.430.100">
    <property type="entry name" value="Ribosomal protein L9, C-terminal domain"/>
    <property type="match status" value="1"/>
</dbReference>
<keyword evidence="11" id="KW-1185">Reference proteome</keyword>
<dbReference type="GO" id="GO:0006412">
    <property type="term" value="P:translation"/>
    <property type="evidence" value="ECO:0007669"/>
    <property type="project" value="UniProtKB-UniRule"/>
</dbReference>
<dbReference type="InterPro" id="IPR036791">
    <property type="entry name" value="Ribosomal_bL9_C_sf"/>
</dbReference>
<keyword evidence="2 7" id="KW-0699">rRNA-binding</keyword>
<dbReference type="Proteomes" id="UP000503336">
    <property type="component" value="Chromosome"/>
</dbReference>
<evidence type="ECO:0000256" key="2">
    <source>
        <dbReference type="ARBA" id="ARBA00022730"/>
    </source>
</evidence>
<sequence>MDVVLLERVEKLGQMGDVVAVKNGYARNFLLPKHKALRATKRNMERFENERAQLEARNLEAKKEAEAVAAKLNGQVFVAIRQASDGGSLYGSVNSRDIAELATEGGFSVARTQIVLSTPVKELGLHDIRVVLHPEVDATITVNVARSADEAELQAEGKSIAELRAEEEAAEAFDVAQLFEDEAEAEEIIEDAAAEDTEQPRI</sequence>
<evidence type="ECO:0000313" key="10">
    <source>
        <dbReference type="EMBL" id="QIE54524.1"/>
    </source>
</evidence>
<dbReference type="GO" id="GO:0003735">
    <property type="term" value="F:structural constituent of ribosome"/>
    <property type="evidence" value="ECO:0007669"/>
    <property type="project" value="InterPro"/>
</dbReference>
<dbReference type="InterPro" id="IPR036935">
    <property type="entry name" value="Ribosomal_bL9_N_sf"/>
</dbReference>
<keyword evidence="3 7" id="KW-0694">RNA-binding</keyword>
<evidence type="ECO:0000259" key="9">
    <source>
        <dbReference type="PROSITE" id="PS00651"/>
    </source>
</evidence>
<dbReference type="InterPro" id="IPR020594">
    <property type="entry name" value="Ribosomal_bL9_bac/chp"/>
</dbReference>
<dbReference type="PROSITE" id="PS00651">
    <property type="entry name" value="RIBOSOMAL_L9"/>
    <property type="match status" value="1"/>
</dbReference>
<proteinExistence type="inferred from homology"/>
<organism evidence="10 11">
    <name type="scientific">Pikeienuella piscinae</name>
    <dbReference type="NCBI Taxonomy" id="2748098"/>
    <lineage>
        <taxon>Bacteria</taxon>
        <taxon>Pseudomonadati</taxon>
        <taxon>Pseudomonadota</taxon>
        <taxon>Alphaproteobacteria</taxon>
        <taxon>Rhodobacterales</taxon>
        <taxon>Paracoccaceae</taxon>
        <taxon>Pikeienuella</taxon>
    </lineage>
</organism>
<comment type="function">
    <text evidence="7">Binds to the 23S rRNA.</text>
</comment>
<feature type="coiled-coil region" evidence="8">
    <location>
        <begin position="37"/>
        <end position="71"/>
    </location>
</feature>
<name>A0A7L5BXA7_9RHOB</name>
<evidence type="ECO:0000313" key="11">
    <source>
        <dbReference type="Proteomes" id="UP000503336"/>
    </source>
</evidence>
<dbReference type="InterPro" id="IPR020069">
    <property type="entry name" value="Ribosomal_bL9_C"/>
</dbReference>
<dbReference type="KEGG" id="hdh:G5B40_03185"/>
<protein>
    <recommendedName>
        <fullName evidence="6 7">Large ribosomal subunit protein bL9</fullName>
    </recommendedName>
</protein>
<dbReference type="EMBL" id="CP049056">
    <property type="protein sequence ID" value="QIE54524.1"/>
    <property type="molecule type" value="Genomic_DNA"/>
</dbReference>
<dbReference type="GO" id="GO:0005840">
    <property type="term" value="C:ribosome"/>
    <property type="evidence" value="ECO:0007669"/>
    <property type="project" value="UniProtKB-KW"/>
</dbReference>
<dbReference type="RefSeq" id="WP_165094887.1">
    <property type="nucleotide sequence ID" value="NZ_CP049056.1"/>
</dbReference>
<keyword evidence="5 7" id="KW-0687">Ribonucleoprotein</keyword>
<evidence type="ECO:0000256" key="5">
    <source>
        <dbReference type="ARBA" id="ARBA00023274"/>
    </source>
</evidence>
<dbReference type="GO" id="GO:1990904">
    <property type="term" value="C:ribonucleoprotein complex"/>
    <property type="evidence" value="ECO:0007669"/>
    <property type="project" value="UniProtKB-KW"/>
</dbReference>
<dbReference type="SUPFAM" id="SSF55658">
    <property type="entry name" value="L9 N-domain-like"/>
    <property type="match status" value="1"/>
</dbReference>
<dbReference type="InterPro" id="IPR009027">
    <property type="entry name" value="Ribosomal_bL9/RNase_H1_N"/>
</dbReference>